<evidence type="ECO:0000256" key="1">
    <source>
        <dbReference type="ARBA" id="ARBA00022574"/>
    </source>
</evidence>
<dbReference type="STRING" id="73230.A0A2B7Z6U1"/>
<dbReference type="PANTHER" id="PTHR19848:SF8">
    <property type="entry name" value="F-BOX AND WD REPEAT DOMAIN CONTAINING 7"/>
    <property type="match status" value="1"/>
</dbReference>
<sequence>MYSTTYSPNNVTPLPVTENNIRIWDPSIRKLQETLEGHSDHFSPDGQLLASGDDEGIIRLCDPPTRACPAVLRAHVDIVLDIQFSANGQLLASESRDMTTLHTSLEGHKAAVWYVRFSRDGLFVASSSYDKSVRLWESKIKPMRRSVERHPSAVLRIVLSSDGQLLASSSVNRRVSGDE</sequence>
<evidence type="ECO:0000256" key="2">
    <source>
        <dbReference type="ARBA" id="ARBA00022737"/>
    </source>
</evidence>
<reference evidence="4 5" key="1">
    <citation type="submission" date="2017-10" db="EMBL/GenBank/DDBJ databases">
        <title>Comparative genomics in systemic dimorphic fungi from Ajellomycetaceae.</title>
        <authorList>
            <person name="Munoz J.F."/>
            <person name="Mcewen J.G."/>
            <person name="Clay O.K."/>
            <person name="Cuomo C.A."/>
        </authorList>
    </citation>
    <scope>NUCLEOTIDE SEQUENCE [LARGE SCALE GENOMIC DNA]</scope>
    <source>
        <strain evidence="4 5">UAMH4076</strain>
    </source>
</reference>
<evidence type="ECO:0000313" key="5">
    <source>
        <dbReference type="Proteomes" id="UP000226031"/>
    </source>
</evidence>
<evidence type="ECO:0000313" key="4">
    <source>
        <dbReference type="EMBL" id="PGH29130.1"/>
    </source>
</evidence>
<dbReference type="Proteomes" id="UP000226031">
    <property type="component" value="Unassembled WGS sequence"/>
</dbReference>
<dbReference type="SMART" id="SM00320">
    <property type="entry name" value="WD40"/>
    <property type="match status" value="4"/>
</dbReference>
<evidence type="ECO:0000256" key="3">
    <source>
        <dbReference type="PROSITE-ProRule" id="PRU00221"/>
    </source>
</evidence>
<dbReference type="EMBL" id="PDND01000271">
    <property type="protein sequence ID" value="PGH29130.1"/>
    <property type="molecule type" value="Genomic_DNA"/>
</dbReference>
<dbReference type="PROSITE" id="PS50294">
    <property type="entry name" value="WD_REPEATS_REGION"/>
    <property type="match status" value="1"/>
</dbReference>
<gene>
    <name evidence="4" type="ORF">GX50_08135</name>
</gene>
<organism evidence="4 5">
    <name type="scientific">[Emmonsia] crescens</name>
    <dbReference type="NCBI Taxonomy" id="73230"/>
    <lineage>
        <taxon>Eukaryota</taxon>
        <taxon>Fungi</taxon>
        <taxon>Dikarya</taxon>
        <taxon>Ascomycota</taxon>
        <taxon>Pezizomycotina</taxon>
        <taxon>Eurotiomycetes</taxon>
        <taxon>Eurotiomycetidae</taxon>
        <taxon>Onygenales</taxon>
        <taxon>Ajellomycetaceae</taxon>
        <taxon>Emergomyces</taxon>
    </lineage>
</organism>
<dbReference type="Pfam" id="PF00400">
    <property type="entry name" value="WD40"/>
    <property type="match status" value="4"/>
</dbReference>
<dbReference type="SUPFAM" id="SSF50978">
    <property type="entry name" value="WD40 repeat-like"/>
    <property type="match status" value="1"/>
</dbReference>
<protein>
    <submittedName>
        <fullName evidence="4">Uncharacterized protein</fullName>
    </submittedName>
</protein>
<keyword evidence="1 3" id="KW-0853">WD repeat</keyword>
<dbReference type="AlphaFoldDB" id="A0A2B7Z6U1"/>
<dbReference type="InterPro" id="IPR036322">
    <property type="entry name" value="WD40_repeat_dom_sf"/>
</dbReference>
<feature type="repeat" description="WD" evidence="3">
    <location>
        <begin position="105"/>
        <end position="137"/>
    </location>
</feature>
<dbReference type="InterPro" id="IPR001680">
    <property type="entry name" value="WD40_rpt"/>
</dbReference>
<dbReference type="PROSITE" id="PS50082">
    <property type="entry name" value="WD_REPEATS_2"/>
    <property type="match status" value="1"/>
</dbReference>
<dbReference type="InterPro" id="IPR015943">
    <property type="entry name" value="WD40/YVTN_repeat-like_dom_sf"/>
</dbReference>
<name>A0A2B7Z6U1_9EURO</name>
<proteinExistence type="predicted"/>
<dbReference type="Gene3D" id="2.130.10.10">
    <property type="entry name" value="YVTN repeat-like/Quinoprotein amine dehydrogenase"/>
    <property type="match status" value="2"/>
</dbReference>
<dbReference type="PANTHER" id="PTHR19848">
    <property type="entry name" value="WD40 REPEAT PROTEIN"/>
    <property type="match status" value="1"/>
</dbReference>
<accession>A0A2B7Z6U1</accession>
<keyword evidence="5" id="KW-1185">Reference proteome</keyword>
<comment type="caution">
    <text evidence="4">The sequence shown here is derived from an EMBL/GenBank/DDBJ whole genome shotgun (WGS) entry which is preliminary data.</text>
</comment>
<keyword evidence="2" id="KW-0677">Repeat</keyword>